<feature type="transmembrane region" description="Helical" evidence="7">
    <location>
        <begin position="1156"/>
        <end position="1174"/>
    </location>
</feature>
<feature type="compositionally biased region" description="Low complexity" evidence="6">
    <location>
        <begin position="648"/>
        <end position="659"/>
    </location>
</feature>
<dbReference type="InterPro" id="IPR007658">
    <property type="entry name" value="DUF594"/>
</dbReference>
<evidence type="ECO:0000256" key="6">
    <source>
        <dbReference type="SAM" id="MobiDB-lite"/>
    </source>
</evidence>
<dbReference type="InterPro" id="IPR007770">
    <property type="entry name" value="DMP"/>
</dbReference>
<feature type="region of interest" description="Disordered" evidence="6">
    <location>
        <begin position="633"/>
        <end position="674"/>
    </location>
</feature>
<organism evidence="9 10">
    <name type="scientific">Dichanthelium oligosanthes</name>
    <dbReference type="NCBI Taxonomy" id="888268"/>
    <lineage>
        <taxon>Eukaryota</taxon>
        <taxon>Viridiplantae</taxon>
        <taxon>Streptophyta</taxon>
        <taxon>Embryophyta</taxon>
        <taxon>Tracheophyta</taxon>
        <taxon>Spermatophyta</taxon>
        <taxon>Magnoliopsida</taxon>
        <taxon>Liliopsida</taxon>
        <taxon>Poales</taxon>
        <taxon>Poaceae</taxon>
        <taxon>PACMAD clade</taxon>
        <taxon>Panicoideae</taxon>
        <taxon>Panicodae</taxon>
        <taxon>Paniceae</taxon>
        <taxon>Dichantheliinae</taxon>
        <taxon>Dichanthelium</taxon>
    </lineage>
</organism>
<feature type="transmembrane region" description="Helical" evidence="7">
    <location>
        <begin position="759"/>
        <end position="779"/>
    </location>
</feature>
<name>A0A1E5VKS4_9POAL</name>
<feature type="transmembrane region" description="Helical" evidence="7">
    <location>
        <begin position="320"/>
        <end position="340"/>
    </location>
</feature>
<dbReference type="GO" id="GO:0016020">
    <property type="term" value="C:membrane"/>
    <property type="evidence" value="ECO:0007669"/>
    <property type="project" value="UniProtKB-SubCell"/>
</dbReference>
<feature type="compositionally biased region" description="Acidic residues" evidence="6">
    <location>
        <begin position="1832"/>
        <end position="1853"/>
    </location>
</feature>
<feature type="transmembrane region" description="Helical" evidence="7">
    <location>
        <begin position="289"/>
        <end position="308"/>
    </location>
</feature>
<keyword evidence="5 7" id="KW-0472">Membrane</keyword>
<evidence type="ECO:0000259" key="8">
    <source>
        <dbReference type="Pfam" id="PF13968"/>
    </source>
</evidence>
<dbReference type="STRING" id="888268.A0A1E5VKS4"/>
<feature type="region of interest" description="Disordered" evidence="6">
    <location>
        <begin position="1714"/>
        <end position="1733"/>
    </location>
</feature>
<feature type="compositionally biased region" description="Pro residues" evidence="6">
    <location>
        <begin position="898"/>
        <end position="908"/>
    </location>
</feature>
<dbReference type="Pfam" id="PF04578">
    <property type="entry name" value="DUF594"/>
    <property type="match status" value="2"/>
</dbReference>
<feature type="region of interest" description="Disordered" evidence="6">
    <location>
        <begin position="1121"/>
        <end position="1144"/>
    </location>
</feature>
<sequence length="1853" mass="207714">MGFAEGEQWWEAWQLRVLVLGSLFLQFFLIVAAALRRRRTPHWFRFLTWAAYQGSDALAIYALATLFNRRLKQNPVSPTAPRRGAGLEALWAPILLLHLGGQDGITAYSIQDSELWQRHFVISASQIVVAIYVFRKSWPRGDKRLLEAAILLFIPGILKCLEKPFALWRASISSMAVAVGSRACRIDDDDGDGDDMAKMEEDVSLAEFLKQAASAYDSAITQQRVSASGHKVKDDPYRLFVDIPYPFSIRLANVRYMSKKRDEAHQRVQSGLSKAFNRLYTNYKGYPGAVLRAVLVVLTLVAIRLFNMRRRAYADADRRVTYILLSSTAALECISAITMARCRMMSRPPWPDQVAQCNLLWYVARGKKHKKLRTLASWMGCEGYLHRLWCTVPPRRSSPPSPAGITELVHDHISTQWREHIKYDVSAYRRFSNSRGQWTLEKEGFGSESRLASSLKRPFDESVVLWHLATDFCFFSLVGDGSNENRRCREISNYMVYLLLVSPEMLMPGARCRILWSTYDRVRNTFGGNHPKDAEDLARKTIQRVKTGTNASGLFHDAWALAHELMEDGKKSDDGEVKMWRVIRGVWVEMLCFAAGRCSGYLHAKSLGTGGEFLSYVWLLREYMGMETLADTMQRPSDSASPELGTGQSSLDSSSQALAEGPASNSVSPEPPAGQLHIESLTSVKDKVAESHKPFPSSASCSLRNNKDAGGVVQTTTSSTGTTYSNKNLLQQLPAGAVLAFQTLAATFTNQGRCLRANLYLTAGLVAFLGATCIFFSFTDTVRDGATGKLHKGVALPGRLYIVNLTKEEQKVMSAELKKHGLKYVDWVHAILTLVVFLTIAGNDVGLQNCFFPSATDDTRQLLRNLPLGMAVMASFLFMIFPTTRSGISFDKAAALQPLPPPPPPPPAQAQQNNDPMPAKADDPSKEAKADDPSTAAKATERVLTSSANLLQLLPTGPVLAFQTLSASFTNQGKCYNSNKWLTVGLVTFLSATCIFSSFTDTVKDSKGRVHKGVAVSRRLHIFNLSKKEQAAMKAELRKRRLKTLDWVHALFTAVVFLTIAGSDVGLQDCFFPKASDDTKQLLKNLPLGMAVMSSFVFVIFPATRKGIGFDDSDYTVIETTPQATSGDAENPTPSSKPPSGRGMGFAEAEQWWERWQLRVLVLGSLFLQFFLFLSAALRKRRTPPWFRFLTWAAYLVSDFLAIYALATLFNRHRKQLPDGASPSPLPHSSAGLEVLWAPILLFHLGGQDGITAYSIQDNELWRRHFLIATLVLLDMEILALFRRMCQVVIAIYVFRKSWQTGGDKRLLLAAILLFFPGILKCLEKPWALRRSSINSMAVTVAMRSRPRDSKILTILRSLCPHRFMPTPEDDDTVKLHHPYHLFVDLPHPYSVDLDKKQGATGAHLLVRSGLSRTFDRLYTNYKGYPGGLVRAVLLVLTLVAILLFTTVSRRGVYDDTDLKVTYVLLSCTAGLEVISAITMAWFRMMSNPPWPDQVAQCNLIGYLVHSEEHQWHRRLASLLGYQGYLDWLWCTAPSRSPAPPPDRITALIHTHITDNWKSPDPAIADDVSKEHTKEDEAACRRRFSNSRGQWTLDKEGCGSKTSLVSSLQRPFDESVIIWHLATDFCFFHHIDSGSENNRRCREISNYMAYLLLVNPEMLMPGARRRIFMVAYAQVREILVKDEPPEYEDDLAKKKVPLGRTEDIARMVIQKVKAMDQPPEDKDDSAKKEEVQPGAKDDIVARKIMSRSCLVQDAWVVARELMGLGRDSDGEEKMWRVLRGIWVEMLCFSASRCRGYRHAKSLGTGGEYLSYVWLLRAYMGMETLAHRIQTTEEGDLGPVEEEPPAEPIGEELI</sequence>
<evidence type="ECO:0000313" key="9">
    <source>
        <dbReference type="EMBL" id="OEL25706.1"/>
    </source>
</evidence>
<feature type="transmembrane region" description="Helical" evidence="7">
    <location>
        <begin position="1186"/>
        <end position="1206"/>
    </location>
</feature>
<feature type="transmembrane region" description="Helical" evidence="7">
    <location>
        <begin position="1047"/>
        <end position="1065"/>
    </location>
</feature>
<keyword evidence="10" id="KW-1185">Reference proteome</keyword>
<dbReference type="EMBL" id="LWDX02036605">
    <property type="protein sequence ID" value="OEL25706.1"/>
    <property type="molecule type" value="Genomic_DNA"/>
</dbReference>
<feature type="transmembrane region" description="Helical" evidence="7">
    <location>
        <begin position="862"/>
        <end position="881"/>
    </location>
</feature>
<evidence type="ECO:0000256" key="1">
    <source>
        <dbReference type="ARBA" id="ARBA00004141"/>
    </source>
</evidence>
<feature type="transmembrane region" description="Helical" evidence="7">
    <location>
        <begin position="12"/>
        <end position="34"/>
    </location>
</feature>
<feature type="transmembrane region" description="Helical" evidence="7">
    <location>
        <begin position="824"/>
        <end position="842"/>
    </location>
</feature>
<evidence type="ECO:0000256" key="5">
    <source>
        <dbReference type="ARBA" id="ARBA00023136"/>
    </source>
</evidence>
<evidence type="ECO:0000256" key="7">
    <source>
        <dbReference type="SAM" id="Phobius"/>
    </source>
</evidence>
<keyword evidence="3 7" id="KW-0812">Transmembrane</keyword>
<feature type="region of interest" description="Disordered" evidence="6">
    <location>
        <begin position="894"/>
        <end position="939"/>
    </location>
</feature>
<feature type="domain" description="DUF4220" evidence="8">
    <location>
        <begin position="1192"/>
        <end position="1517"/>
    </location>
</feature>
<feature type="transmembrane region" description="Helical" evidence="7">
    <location>
        <begin position="981"/>
        <end position="999"/>
    </location>
</feature>
<feature type="compositionally biased region" description="Basic and acidic residues" evidence="6">
    <location>
        <begin position="1724"/>
        <end position="1733"/>
    </location>
</feature>
<dbReference type="Pfam" id="PF13968">
    <property type="entry name" value="DUF4220"/>
    <property type="match status" value="2"/>
</dbReference>
<gene>
    <name evidence="9" type="ORF">BAE44_0013275</name>
</gene>
<feature type="compositionally biased region" description="Polar residues" evidence="6">
    <location>
        <begin position="1121"/>
        <end position="1134"/>
    </location>
</feature>
<evidence type="ECO:0000256" key="4">
    <source>
        <dbReference type="ARBA" id="ARBA00022989"/>
    </source>
</evidence>
<feature type="transmembrane region" description="Helical" evidence="7">
    <location>
        <begin position="1429"/>
        <end position="1449"/>
    </location>
</feature>
<proteinExistence type="inferred from homology"/>
<accession>A0A1E5VKS4</accession>
<dbReference type="InterPro" id="IPR025315">
    <property type="entry name" value="DUF4220"/>
</dbReference>
<keyword evidence="4 7" id="KW-1133">Transmembrane helix</keyword>
<feature type="region of interest" description="Disordered" evidence="6">
    <location>
        <begin position="1830"/>
        <end position="1853"/>
    </location>
</feature>
<feature type="domain" description="DUF4220" evidence="8">
    <location>
        <begin position="49"/>
        <end position="340"/>
    </location>
</feature>
<evidence type="ECO:0000256" key="3">
    <source>
        <dbReference type="ARBA" id="ARBA00022692"/>
    </source>
</evidence>
<evidence type="ECO:0000313" key="10">
    <source>
        <dbReference type="Proteomes" id="UP000095767"/>
    </source>
</evidence>
<dbReference type="GO" id="GO:0005737">
    <property type="term" value="C:cytoplasm"/>
    <property type="evidence" value="ECO:0007669"/>
    <property type="project" value="UniProtKB-ARBA"/>
</dbReference>
<dbReference type="PANTHER" id="PTHR31325">
    <property type="entry name" value="OS01G0798800 PROTEIN-RELATED"/>
    <property type="match status" value="1"/>
</dbReference>
<feature type="transmembrane region" description="Helical" evidence="7">
    <location>
        <begin position="1307"/>
        <end position="1323"/>
    </location>
</feature>
<feature type="compositionally biased region" description="Basic and acidic residues" evidence="6">
    <location>
        <begin position="920"/>
        <end position="932"/>
    </location>
</feature>
<feature type="transmembrane region" description="Helical" evidence="7">
    <location>
        <begin position="1086"/>
        <end position="1104"/>
    </location>
</feature>
<evidence type="ECO:0000256" key="2">
    <source>
        <dbReference type="ARBA" id="ARBA00008707"/>
    </source>
</evidence>
<comment type="similarity">
    <text evidence="2">Belongs to the plant DMP1 protein family.</text>
</comment>
<dbReference type="Proteomes" id="UP000095767">
    <property type="component" value="Unassembled WGS sequence"/>
</dbReference>
<comment type="subcellular location">
    <subcellularLocation>
        <location evidence="1">Membrane</location>
        <topology evidence="1">Multi-pass membrane protein</topology>
    </subcellularLocation>
</comment>
<comment type="caution">
    <text evidence="9">The sequence shown here is derived from an EMBL/GenBank/DDBJ whole genome shotgun (WGS) entry which is preliminary data.</text>
</comment>
<reference evidence="9 10" key="1">
    <citation type="submission" date="2016-09" db="EMBL/GenBank/DDBJ databases">
        <title>The draft genome of Dichanthelium oligosanthes: A C3 panicoid grass species.</title>
        <authorList>
            <person name="Studer A.J."/>
            <person name="Schnable J.C."/>
            <person name="Brutnell T.P."/>
        </authorList>
    </citation>
    <scope>NUCLEOTIDE SEQUENCE [LARGE SCALE GENOMIC DNA]</scope>
    <source>
        <strain evidence="10">cv. Kellogg 1175</strain>
        <tissue evidence="9">Leaf</tissue>
    </source>
</reference>
<dbReference type="Pfam" id="PF05078">
    <property type="entry name" value="DUF679"/>
    <property type="match status" value="2"/>
</dbReference>
<protein>
    <recommendedName>
        <fullName evidence="8">DUF4220 domain-containing protein</fullName>
    </recommendedName>
</protein>
<feature type="transmembrane region" description="Helical" evidence="7">
    <location>
        <begin position="1461"/>
        <end position="1483"/>
    </location>
</feature>